<dbReference type="SUPFAM" id="SSF51905">
    <property type="entry name" value="FAD/NAD(P)-binding domain"/>
    <property type="match status" value="1"/>
</dbReference>
<dbReference type="Gene3D" id="3.50.50.60">
    <property type="entry name" value="FAD/NAD(P)-binding domain"/>
    <property type="match status" value="1"/>
</dbReference>
<dbReference type="Proteomes" id="UP000237968">
    <property type="component" value="Unassembled WGS sequence"/>
</dbReference>
<dbReference type="InterPro" id="IPR050816">
    <property type="entry name" value="Flavin-dep_Halogenase_NPB"/>
</dbReference>
<reference evidence="3 4" key="1">
    <citation type="submission" date="2018-03" db="EMBL/GenBank/DDBJ databases">
        <title>Draft Genome Sequences of the Obligatory Marine Myxobacteria Enhygromyxa salina SWB005.</title>
        <authorList>
            <person name="Poehlein A."/>
            <person name="Moghaddam J.A."/>
            <person name="Harms H."/>
            <person name="Alanjari M."/>
            <person name="Koenig G.M."/>
            <person name="Daniel R."/>
            <person name="Schaeberle T.F."/>
        </authorList>
    </citation>
    <scope>NUCLEOTIDE SEQUENCE [LARGE SCALE GENOMIC DNA]</scope>
    <source>
        <strain evidence="3 4">SWB005</strain>
    </source>
</reference>
<dbReference type="EMBL" id="PVNK01000156">
    <property type="protein sequence ID" value="PRP97475.1"/>
    <property type="molecule type" value="Genomic_DNA"/>
</dbReference>
<dbReference type="InterPro" id="IPR036188">
    <property type="entry name" value="FAD/NAD-bd_sf"/>
</dbReference>
<keyword evidence="1" id="KW-0560">Oxidoreductase</keyword>
<evidence type="ECO:0000259" key="2">
    <source>
        <dbReference type="Pfam" id="PF01494"/>
    </source>
</evidence>
<dbReference type="InterPro" id="IPR002938">
    <property type="entry name" value="FAD-bd"/>
</dbReference>
<comment type="caution">
    <text evidence="3">The sequence shown here is derived from an EMBL/GenBank/DDBJ whole genome shotgun (WGS) entry which is preliminary data.</text>
</comment>
<dbReference type="GO" id="GO:0016491">
    <property type="term" value="F:oxidoreductase activity"/>
    <property type="evidence" value="ECO:0007669"/>
    <property type="project" value="UniProtKB-KW"/>
</dbReference>
<evidence type="ECO:0000313" key="3">
    <source>
        <dbReference type="EMBL" id="PRP97475.1"/>
    </source>
</evidence>
<protein>
    <recommendedName>
        <fullName evidence="2">FAD-binding domain-containing protein</fullName>
    </recommendedName>
</protein>
<feature type="domain" description="FAD-binding" evidence="2">
    <location>
        <begin position="12"/>
        <end position="212"/>
    </location>
</feature>
<gene>
    <name evidence="3" type="ORF">ENSA5_33680</name>
</gene>
<name>A0A2S9XX86_9BACT</name>
<evidence type="ECO:0000256" key="1">
    <source>
        <dbReference type="ARBA" id="ARBA00023002"/>
    </source>
</evidence>
<dbReference type="PRINTS" id="PR00420">
    <property type="entry name" value="RNGMNOXGNASE"/>
</dbReference>
<proteinExistence type="predicted"/>
<sequence>MQNGMSGAPVPDYDVAVIGGGLVGSMAAIMLRKRGLRVAVLESRARGQGLKAVVGEALTEGTSVFLHHEIGLTDWLAEHGFRKFGFDFVTQPRGRPAPQVLDGCHELLLSLTPLERISGAFPRLIPTYHVNRPPLDAELARRAEAAGAELMYGAPVRRVELGDGLHRVVHGEPDPEDGAEASLTCKWVLDASGRRRMLARQLGITRPVEGLETAAIWTRFTKVRRDDAFWSTFRGIDRRRHTIHFSGPGYWFWWIHIDDDTTSVGVSFDKSQHQPDVKADDRGFWAMAEKFPALVAALAGAEPVEPFSYLANLPHATEHWVSTRGYALIGDASAFVDALYSVGIEMACRQLVAVTPLIEAACADAQPCAKTIAQLNREHELMQDSVRLLNKFKYEHAWHQPHVLMQTALYDLAEIAELYHLQAAKHWTRANLERHYRLQWSSEARRRKLVRFMTTAAPDGAREDGRLLAKALLPGRLVYTFTWPLWHLPKARPYFFIITRAWGYMERLTQRLRLWPDFLKLMAGPRRSAAAQAEPEVEGAVERGS</sequence>
<dbReference type="AlphaFoldDB" id="A0A2S9XX86"/>
<dbReference type="OrthoDB" id="103324at2"/>
<organism evidence="3 4">
    <name type="scientific">Enhygromyxa salina</name>
    <dbReference type="NCBI Taxonomy" id="215803"/>
    <lineage>
        <taxon>Bacteria</taxon>
        <taxon>Pseudomonadati</taxon>
        <taxon>Myxococcota</taxon>
        <taxon>Polyangia</taxon>
        <taxon>Nannocystales</taxon>
        <taxon>Nannocystaceae</taxon>
        <taxon>Enhygromyxa</taxon>
    </lineage>
</organism>
<accession>A0A2S9XX86</accession>
<keyword evidence="4" id="KW-1185">Reference proteome</keyword>
<dbReference type="PANTHER" id="PTHR43747">
    <property type="entry name" value="FAD-BINDING PROTEIN"/>
    <property type="match status" value="1"/>
</dbReference>
<dbReference type="GO" id="GO:0071949">
    <property type="term" value="F:FAD binding"/>
    <property type="evidence" value="ECO:0007669"/>
    <property type="project" value="InterPro"/>
</dbReference>
<evidence type="ECO:0000313" key="4">
    <source>
        <dbReference type="Proteomes" id="UP000237968"/>
    </source>
</evidence>
<dbReference type="Pfam" id="PF01494">
    <property type="entry name" value="FAD_binding_3"/>
    <property type="match status" value="1"/>
</dbReference>
<dbReference type="PANTHER" id="PTHR43747:SF5">
    <property type="entry name" value="FAD-BINDING DOMAIN-CONTAINING PROTEIN"/>
    <property type="match status" value="1"/>
</dbReference>